<protein>
    <submittedName>
        <fullName evidence="1">Uncharacterized protein</fullName>
    </submittedName>
</protein>
<sequence>MIPNWEKRLFETRRLAVEEEAERRRKGPFPSRPQSEEMGKEHETARRSLFSSPSITDQICFELIREMDLRDRAERIHRAAKPGLSKALTEAGLLRSKRVWPQRKILPEKPHISAAAKWKAQAFEAPPWRG</sequence>
<dbReference type="EMBL" id="CAXAMN010004113">
    <property type="protein sequence ID" value="CAK9007694.1"/>
    <property type="molecule type" value="Genomic_DNA"/>
</dbReference>
<gene>
    <name evidence="1" type="ORF">CCMP2556_LOCUS8947</name>
</gene>
<evidence type="ECO:0000313" key="2">
    <source>
        <dbReference type="Proteomes" id="UP001642484"/>
    </source>
</evidence>
<reference evidence="1 2" key="1">
    <citation type="submission" date="2024-02" db="EMBL/GenBank/DDBJ databases">
        <authorList>
            <person name="Chen Y."/>
            <person name="Shah S."/>
            <person name="Dougan E. K."/>
            <person name="Thang M."/>
            <person name="Chan C."/>
        </authorList>
    </citation>
    <scope>NUCLEOTIDE SEQUENCE [LARGE SCALE GENOMIC DNA]</scope>
</reference>
<organism evidence="1 2">
    <name type="scientific">Durusdinium trenchii</name>
    <dbReference type="NCBI Taxonomy" id="1381693"/>
    <lineage>
        <taxon>Eukaryota</taxon>
        <taxon>Sar</taxon>
        <taxon>Alveolata</taxon>
        <taxon>Dinophyceae</taxon>
        <taxon>Suessiales</taxon>
        <taxon>Symbiodiniaceae</taxon>
        <taxon>Durusdinium</taxon>
    </lineage>
</organism>
<evidence type="ECO:0000313" key="1">
    <source>
        <dbReference type="EMBL" id="CAK9007694.1"/>
    </source>
</evidence>
<proteinExistence type="predicted"/>
<keyword evidence="2" id="KW-1185">Reference proteome</keyword>
<dbReference type="Proteomes" id="UP001642484">
    <property type="component" value="Unassembled WGS sequence"/>
</dbReference>
<name>A0ABP0J022_9DINO</name>
<accession>A0ABP0J022</accession>
<comment type="caution">
    <text evidence="1">The sequence shown here is derived from an EMBL/GenBank/DDBJ whole genome shotgun (WGS) entry which is preliminary data.</text>
</comment>